<dbReference type="SUPFAM" id="SSF52540">
    <property type="entry name" value="P-loop containing nucleoside triphosphate hydrolases"/>
    <property type="match status" value="1"/>
</dbReference>
<keyword evidence="13" id="KW-1185">Reference proteome</keyword>
<dbReference type="EC" id="2.7.4.9" evidence="2 10"/>
<dbReference type="PANTHER" id="PTHR10344">
    <property type="entry name" value="THYMIDYLATE KINASE"/>
    <property type="match status" value="1"/>
</dbReference>
<evidence type="ECO:0000256" key="3">
    <source>
        <dbReference type="ARBA" id="ARBA00017144"/>
    </source>
</evidence>
<dbReference type="Gene3D" id="3.40.50.300">
    <property type="entry name" value="P-loop containing nucleotide triphosphate hydrolases"/>
    <property type="match status" value="1"/>
</dbReference>
<dbReference type="HAMAP" id="MF_00165">
    <property type="entry name" value="Thymidylate_kinase"/>
    <property type="match status" value="1"/>
</dbReference>
<evidence type="ECO:0000259" key="11">
    <source>
        <dbReference type="Pfam" id="PF02223"/>
    </source>
</evidence>
<evidence type="ECO:0000256" key="2">
    <source>
        <dbReference type="ARBA" id="ARBA00012980"/>
    </source>
</evidence>
<comment type="catalytic activity">
    <reaction evidence="9 10">
        <text>dTMP + ATP = dTDP + ADP</text>
        <dbReference type="Rhea" id="RHEA:13517"/>
        <dbReference type="ChEBI" id="CHEBI:30616"/>
        <dbReference type="ChEBI" id="CHEBI:58369"/>
        <dbReference type="ChEBI" id="CHEBI:63528"/>
        <dbReference type="ChEBI" id="CHEBI:456216"/>
        <dbReference type="EC" id="2.7.4.9"/>
    </reaction>
</comment>
<keyword evidence="4 10" id="KW-0808">Transferase</keyword>
<evidence type="ECO:0000256" key="7">
    <source>
        <dbReference type="ARBA" id="ARBA00022777"/>
    </source>
</evidence>
<feature type="binding site" evidence="10">
    <location>
        <begin position="10"/>
        <end position="17"/>
    </location>
    <ligand>
        <name>ATP</name>
        <dbReference type="ChEBI" id="CHEBI:30616"/>
    </ligand>
</feature>
<evidence type="ECO:0000256" key="8">
    <source>
        <dbReference type="ARBA" id="ARBA00022840"/>
    </source>
</evidence>
<keyword evidence="5 10" id="KW-0545">Nucleotide biosynthesis</keyword>
<keyword evidence="6 10" id="KW-0547">Nucleotide-binding</keyword>
<evidence type="ECO:0000256" key="5">
    <source>
        <dbReference type="ARBA" id="ARBA00022727"/>
    </source>
</evidence>
<dbReference type="InterPro" id="IPR039430">
    <property type="entry name" value="Thymidylate_kin-like_dom"/>
</dbReference>
<feature type="domain" description="Thymidylate kinase-like" evidence="11">
    <location>
        <begin position="8"/>
        <end position="199"/>
    </location>
</feature>
<protein>
    <recommendedName>
        <fullName evidence="3 10">Thymidylate kinase</fullName>
        <ecNumber evidence="2 10">2.7.4.9</ecNumber>
    </recommendedName>
    <alternativeName>
        <fullName evidence="10">dTMP kinase</fullName>
    </alternativeName>
</protein>
<comment type="function">
    <text evidence="10">Phosphorylation of dTMP to form dTDP in both de novo and salvage pathways of dTTP synthesis.</text>
</comment>
<evidence type="ECO:0000313" key="13">
    <source>
        <dbReference type="Proteomes" id="UP001057025"/>
    </source>
</evidence>
<dbReference type="Pfam" id="PF02223">
    <property type="entry name" value="Thymidylate_kin"/>
    <property type="match status" value="1"/>
</dbReference>
<keyword evidence="8 10" id="KW-0067">ATP-binding</keyword>
<dbReference type="InterPro" id="IPR027417">
    <property type="entry name" value="P-loop_NTPase"/>
</dbReference>
<dbReference type="RefSeq" id="WP_252797118.1">
    <property type="nucleotide sequence ID" value="NZ_CP097118.1"/>
</dbReference>
<dbReference type="CDD" id="cd01672">
    <property type="entry name" value="TMPK"/>
    <property type="match status" value="1"/>
</dbReference>
<sequence length="211" mass="23302">MSGQLITFEGNDGAGKTTILNQVVERLTPTIGSRLVVTREPGGDPIAEQIRNLIVDQANQAMDARTEALLFAAARRQHLVQTILPALAADQVVLCDRYVDSSVAYQGAGRRLGEANVIELNQFATNGVLPNLTIYLAVPVSVGLRRIESRDAQATNRLDQEHRDFYVRVHDAYERLANQHPDRIVRVDATQSVTAVTDQVLQIITNYLHHA</sequence>
<dbReference type="PANTHER" id="PTHR10344:SF4">
    <property type="entry name" value="UMP-CMP KINASE 2, MITOCHONDRIAL"/>
    <property type="match status" value="1"/>
</dbReference>
<reference evidence="12" key="1">
    <citation type="submission" date="2022-05" db="EMBL/GenBank/DDBJ databases">
        <authorList>
            <person name="Oliphant S.A."/>
            <person name="Watson-Haigh N.S."/>
            <person name="Sumby K.M."/>
            <person name="Gardner J.M."/>
            <person name="Jiranek V."/>
        </authorList>
    </citation>
    <scope>NUCLEOTIDE SEQUENCE</scope>
    <source>
        <strain evidence="12">KI11_C11</strain>
    </source>
</reference>
<dbReference type="PROSITE" id="PS01331">
    <property type="entry name" value="THYMIDYLATE_KINASE"/>
    <property type="match status" value="1"/>
</dbReference>
<evidence type="ECO:0000256" key="1">
    <source>
        <dbReference type="ARBA" id="ARBA00009776"/>
    </source>
</evidence>
<comment type="similarity">
    <text evidence="1 10">Belongs to the thymidylate kinase family.</text>
</comment>
<proteinExistence type="inferred from homology"/>
<gene>
    <name evidence="10 12" type="primary">tmk</name>
    <name evidence="12" type="ORF">M3M39_06930</name>
</gene>
<evidence type="ECO:0000256" key="10">
    <source>
        <dbReference type="HAMAP-Rule" id="MF_00165"/>
    </source>
</evidence>
<evidence type="ECO:0000256" key="9">
    <source>
        <dbReference type="ARBA" id="ARBA00048743"/>
    </source>
</evidence>
<dbReference type="InterPro" id="IPR018094">
    <property type="entry name" value="Thymidylate_kinase"/>
</dbReference>
<dbReference type="GO" id="GO:0004798">
    <property type="term" value="F:dTMP kinase activity"/>
    <property type="evidence" value="ECO:0007669"/>
    <property type="project" value="UniProtKB-EC"/>
</dbReference>
<dbReference type="EMBL" id="CP097118">
    <property type="protein sequence ID" value="USS87828.1"/>
    <property type="molecule type" value="Genomic_DNA"/>
</dbReference>
<accession>A0ABY5BTP5</accession>
<organism evidence="12 13">
    <name type="scientific">Fructilactobacillus hinvesii</name>
    <dbReference type="NCBI Taxonomy" id="2940300"/>
    <lineage>
        <taxon>Bacteria</taxon>
        <taxon>Bacillati</taxon>
        <taxon>Bacillota</taxon>
        <taxon>Bacilli</taxon>
        <taxon>Lactobacillales</taxon>
        <taxon>Lactobacillaceae</taxon>
        <taxon>Fructilactobacillus</taxon>
    </lineage>
</organism>
<dbReference type="NCBIfam" id="TIGR00041">
    <property type="entry name" value="DTMP_kinase"/>
    <property type="match status" value="1"/>
</dbReference>
<dbReference type="Proteomes" id="UP001057025">
    <property type="component" value="Chromosome"/>
</dbReference>
<evidence type="ECO:0000256" key="6">
    <source>
        <dbReference type="ARBA" id="ARBA00022741"/>
    </source>
</evidence>
<dbReference type="InterPro" id="IPR018095">
    <property type="entry name" value="Thymidylate_kin_CS"/>
</dbReference>
<keyword evidence="7 10" id="KW-0418">Kinase</keyword>
<name>A0ABY5BTP5_9LACO</name>
<evidence type="ECO:0000256" key="4">
    <source>
        <dbReference type="ARBA" id="ARBA00022679"/>
    </source>
</evidence>
<evidence type="ECO:0000313" key="12">
    <source>
        <dbReference type="EMBL" id="USS87828.1"/>
    </source>
</evidence>